<dbReference type="PANTHER" id="PTHR32361">
    <property type="entry name" value="FERRIC/CUPRIC REDUCTASE TRANSMEMBRANE COMPONENT"/>
    <property type="match status" value="1"/>
</dbReference>
<feature type="compositionally biased region" description="Gly residues" evidence="11">
    <location>
        <begin position="12"/>
        <end position="27"/>
    </location>
</feature>
<dbReference type="GO" id="GO:0006879">
    <property type="term" value="P:intracellular iron ion homeostasis"/>
    <property type="evidence" value="ECO:0007669"/>
    <property type="project" value="TreeGrafter"/>
</dbReference>
<dbReference type="SUPFAM" id="SSF52343">
    <property type="entry name" value="Ferredoxin reductase-like, C-terminal NADP-linked domain"/>
    <property type="match status" value="1"/>
</dbReference>
<feature type="transmembrane region" description="Helical" evidence="12">
    <location>
        <begin position="54"/>
        <end position="76"/>
    </location>
</feature>
<keyword evidence="4 12" id="KW-0812">Transmembrane</keyword>
<dbReference type="InterPro" id="IPR013112">
    <property type="entry name" value="FAD-bd_8"/>
</dbReference>
<comment type="caution">
    <text evidence="14">The sequence shown here is derived from an EMBL/GenBank/DDBJ whole genome shotgun (WGS) entry which is preliminary data.</text>
</comment>
<comment type="subcellular location">
    <subcellularLocation>
        <location evidence="1">Membrane</location>
        <topology evidence="1">Multi-pass membrane protein</topology>
    </subcellularLocation>
</comment>
<dbReference type="Pfam" id="PF01794">
    <property type="entry name" value="Ferric_reduct"/>
    <property type="match status" value="1"/>
</dbReference>
<keyword evidence="5" id="KW-0249">Electron transport</keyword>
<feature type="transmembrane region" description="Helical" evidence="12">
    <location>
        <begin position="401"/>
        <end position="421"/>
    </location>
</feature>
<dbReference type="CDD" id="cd06186">
    <property type="entry name" value="NOX_Duox_like_FAD_NADP"/>
    <property type="match status" value="1"/>
</dbReference>
<feature type="compositionally biased region" description="Low complexity" evidence="11">
    <location>
        <begin position="492"/>
        <end position="502"/>
    </location>
</feature>
<keyword evidence="8" id="KW-0406">Ion transport</keyword>
<dbReference type="Pfam" id="PF08030">
    <property type="entry name" value="NAD_binding_6"/>
    <property type="match status" value="1"/>
</dbReference>
<dbReference type="Pfam" id="PF08022">
    <property type="entry name" value="FAD_binding_8"/>
    <property type="match status" value="1"/>
</dbReference>
<dbReference type="RefSeq" id="XP_062658501.1">
    <property type="nucleotide sequence ID" value="XM_062799233.1"/>
</dbReference>
<dbReference type="GO" id="GO:0000293">
    <property type="term" value="F:ferric-chelate reductase activity"/>
    <property type="evidence" value="ECO:0007669"/>
    <property type="project" value="UniProtKB-ARBA"/>
</dbReference>
<evidence type="ECO:0000313" key="15">
    <source>
        <dbReference type="Proteomes" id="UP001278766"/>
    </source>
</evidence>
<evidence type="ECO:0000259" key="13">
    <source>
        <dbReference type="PROSITE" id="PS51384"/>
    </source>
</evidence>
<evidence type="ECO:0000313" key="14">
    <source>
        <dbReference type="EMBL" id="KAK3294987.1"/>
    </source>
</evidence>
<name>A0AAE0HEM4_9PEZI</name>
<dbReference type="InterPro" id="IPR017927">
    <property type="entry name" value="FAD-bd_FR_type"/>
</dbReference>
<reference evidence="14" key="2">
    <citation type="submission" date="2023-06" db="EMBL/GenBank/DDBJ databases">
        <authorList>
            <consortium name="Lawrence Berkeley National Laboratory"/>
            <person name="Haridas S."/>
            <person name="Hensen N."/>
            <person name="Bonometti L."/>
            <person name="Westerberg I."/>
            <person name="Brannstrom I.O."/>
            <person name="Guillou S."/>
            <person name="Cros-Aarteil S."/>
            <person name="Calhoun S."/>
            <person name="Kuo A."/>
            <person name="Mondo S."/>
            <person name="Pangilinan J."/>
            <person name="Riley R."/>
            <person name="Labutti K."/>
            <person name="Andreopoulos B."/>
            <person name="Lipzen A."/>
            <person name="Chen C."/>
            <person name="Yanf M."/>
            <person name="Daum C."/>
            <person name="Ng V."/>
            <person name="Clum A."/>
            <person name="Steindorff A."/>
            <person name="Ohm R."/>
            <person name="Martin F."/>
            <person name="Silar P."/>
            <person name="Natvig D."/>
            <person name="Lalanne C."/>
            <person name="Gautier V."/>
            <person name="Ament-Velasquez S.L."/>
            <person name="Kruys A."/>
            <person name="Hutchinson M.I."/>
            <person name="Powell A.J."/>
            <person name="Barry K."/>
            <person name="Miller A.N."/>
            <person name="Grigoriev I.V."/>
            <person name="Debuchy R."/>
            <person name="Gladieux P."/>
            <person name="Thoren M.H."/>
            <person name="Johannesson H."/>
        </authorList>
    </citation>
    <scope>NUCLEOTIDE SEQUENCE</scope>
    <source>
        <strain evidence="14">CBS 168.71</strain>
    </source>
</reference>
<dbReference type="AlphaFoldDB" id="A0AAE0HEM4"/>
<evidence type="ECO:0000256" key="11">
    <source>
        <dbReference type="SAM" id="MobiDB-lite"/>
    </source>
</evidence>
<dbReference type="InterPro" id="IPR013130">
    <property type="entry name" value="Fe3_Rdtase_TM_dom"/>
</dbReference>
<keyword evidence="7" id="KW-0560">Oxidoreductase</keyword>
<evidence type="ECO:0000256" key="10">
    <source>
        <dbReference type="ARBA" id="ARBA00023180"/>
    </source>
</evidence>
<keyword evidence="10" id="KW-0325">Glycoprotein</keyword>
<feature type="transmembrane region" description="Helical" evidence="12">
    <location>
        <begin position="184"/>
        <end position="205"/>
    </location>
</feature>
<dbReference type="Proteomes" id="UP001278766">
    <property type="component" value="Unassembled WGS sequence"/>
</dbReference>
<reference evidence="14" key="1">
    <citation type="journal article" date="2023" name="Mol. Phylogenet. Evol.">
        <title>Genome-scale phylogeny and comparative genomics of the fungal order Sordariales.</title>
        <authorList>
            <person name="Hensen N."/>
            <person name="Bonometti L."/>
            <person name="Westerberg I."/>
            <person name="Brannstrom I.O."/>
            <person name="Guillou S."/>
            <person name="Cros-Aarteil S."/>
            <person name="Calhoun S."/>
            <person name="Haridas S."/>
            <person name="Kuo A."/>
            <person name="Mondo S."/>
            <person name="Pangilinan J."/>
            <person name="Riley R."/>
            <person name="LaButti K."/>
            <person name="Andreopoulos B."/>
            <person name="Lipzen A."/>
            <person name="Chen C."/>
            <person name="Yan M."/>
            <person name="Daum C."/>
            <person name="Ng V."/>
            <person name="Clum A."/>
            <person name="Steindorff A."/>
            <person name="Ohm R.A."/>
            <person name="Martin F."/>
            <person name="Silar P."/>
            <person name="Natvig D.O."/>
            <person name="Lalanne C."/>
            <person name="Gautier V."/>
            <person name="Ament-Velasquez S.L."/>
            <person name="Kruys A."/>
            <person name="Hutchinson M.I."/>
            <person name="Powell A.J."/>
            <person name="Barry K."/>
            <person name="Miller A.N."/>
            <person name="Grigoriev I.V."/>
            <person name="Debuchy R."/>
            <person name="Gladieux P."/>
            <person name="Hiltunen Thoren M."/>
            <person name="Johannesson H."/>
        </authorList>
    </citation>
    <scope>NUCLEOTIDE SEQUENCE</scope>
    <source>
        <strain evidence="14">CBS 168.71</strain>
    </source>
</reference>
<gene>
    <name evidence="14" type="ORF">B0H64DRAFT_199781</name>
</gene>
<keyword evidence="6 12" id="KW-1133">Transmembrane helix</keyword>
<feature type="transmembrane region" description="Helical" evidence="12">
    <location>
        <begin position="247"/>
        <end position="264"/>
    </location>
</feature>
<feature type="region of interest" description="Disordered" evidence="11">
    <location>
        <begin position="1"/>
        <end position="29"/>
    </location>
</feature>
<sequence>MAGSSANPPSGGEHGGNGHGVAGGATGGVHAHSSRATAAYFAQRQVVIERVMKYFAAGICGLIAVFVLFHWARWFCVKVERSNKPHGAFSRPFVASSRLVRNLLVRKVPGFKSAGHAMVIMAYVAINLAVEFTNIDTSSMGGLGHRFGWLALGNLALVIFLALKNTPLAFITAYSYERLNCLHQIAGCTMFIAMLLHGALYTAYFDSTGRLEHIYHERSGIAAIVAGFGFLSVIFSALVLRRFWYELFYVAHISSWIIAVIALGFHRPEIANKTLIVILLAVSMWILDRVIRASRILYYSANNGATLHPLPDGSTKIVMKKVPARAEPGKHCFVWIPAIRKFETHPFTIHGSSPLEFTVKARNGFTSDLYKYAVANPGVSVRASIDGPYGTFPNPMDFDKIVLIAGGGGATFTFGLAVNVLERMDEGSPKNIVFVWSVKKHENLTWFKEQLELLRTHAHSPKVNVSLYVTRAPTSTSDLPSESESSEHAGHSDSSSDGADSPPLSPAGSDLEKNAHQIAASTARWPSLSHGSLEKEMGTVETQVKHNGAADEKSTTAVEAVSSHTFFEYPIKAGRPDAASLIRDAVKTTPRNQRVLVAACGPDGLMHVVRDTTAKLIVGDGPAVELHCEQFGW</sequence>
<evidence type="ECO:0000256" key="12">
    <source>
        <dbReference type="SAM" id="Phobius"/>
    </source>
</evidence>
<dbReference type="PANTHER" id="PTHR32361:SF9">
    <property type="entry name" value="FERRIC REDUCTASE TRANSMEMBRANE COMPONENT 3-RELATED"/>
    <property type="match status" value="1"/>
</dbReference>
<evidence type="ECO:0000256" key="5">
    <source>
        <dbReference type="ARBA" id="ARBA00022982"/>
    </source>
</evidence>
<feature type="transmembrane region" description="Helical" evidence="12">
    <location>
        <begin position="147"/>
        <end position="163"/>
    </location>
</feature>
<feature type="transmembrane region" description="Helical" evidence="12">
    <location>
        <begin position="220"/>
        <end position="240"/>
    </location>
</feature>
<feature type="transmembrane region" description="Helical" evidence="12">
    <location>
        <begin position="270"/>
        <end position="287"/>
    </location>
</feature>
<evidence type="ECO:0000256" key="2">
    <source>
        <dbReference type="ARBA" id="ARBA00006278"/>
    </source>
</evidence>
<proteinExistence type="inferred from homology"/>
<comment type="similarity">
    <text evidence="2">Belongs to the ferric reductase (FRE) family.</text>
</comment>
<feature type="domain" description="FAD-binding FR-type" evidence="13">
    <location>
        <begin position="283"/>
        <end position="395"/>
    </location>
</feature>
<evidence type="ECO:0000256" key="8">
    <source>
        <dbReference type="ARBA" id="ARBA00023065"/>
    </source>
</evidence>
<dbReference type="GO" id="GO:0015677">
    <property type="term" value="P:copper ion import"/>
    <property type="evidence" value="ECO:0007669"/>
    <property type="project" value="TreeGrafter"/>
</dbReference>
<dbReference type="GeneID" id="87836181"/>
<evidence type="ECO:0000256" key="4">
    <source>
        <dbReference type="ARBA" id="ARBA00022692"/>
    </source>
</evidence>
<keyword evidence="9 12" id="KW-0472">Membrane</keyword>
<evidence type="ECO:0000256" key="1">
    <source>
        <dbReference type="ARBA" id="ARBA00004141"/>
    </source>
</evidence>
<dbReference type="GO" id="GO:0006826">
    <property type="term" value="P:iron ion transport"/>
    <property type="evidence" value="ECO:0007669"/>
    <property type="project" value="TreeGrafter"/>
</dbReference>
<organism evidence="14 15">
    <name type="scientific">Chaetomium fimeti</name>
    <dbReference type="NCBI Taxonomy" id="1854472"/>
    <lineage>
        <taxon>Eukaryota</taxon>
        <taxon>Fungi</taxon>
        <taxon>Dikarya</taxon>
        <taxon>Ascomycota</taxon>
        <taxon>Pezizomycotina</taxon>
        <taxon>Sordariomycetes</taxon>
        <taxon>Sordariomycetidae</taxon>
        <taxon>Sordariales</taxon>
        <taxon>Chaetomiaceae</taxon>
        <taxon>Chaetomium</taxon>
    </lineage>
</organism>
<evidence type="ECO:0000256" key="6">
    <source>
        <dbReference type="ARBA" id="ARBA00022989"/>
    </source>
</evidence>
<evidence type="ECO:0000256" key="9">
    <source>
        <dbReference type="ARBA" id="ARBA00023136"/>
    </source>
</evidence>
<dbReference type="PROSITE" id="PS51384">
    <property type="entry name" value="FAD_FR"/>
    <property type="match status" value="1"/>
</dbReference>
<dbReference type="Gene3D" id="3.40.50.80">
    <property type="entry name" value="Nucleotide-binding domain of ferredoxin-NADP reductase (FNR) module"/>
    <property type="match status" value="1"/>
</dbReference>
<feature type="region of interest" description="Disordered" evidence="11">
    <location>
        <begin position="473"/>
        <end position="510"/>
    </location>
</feature>
<dbReference type="GO" id="GO:0005886">
    <property type="term" value="C:plasma membrane"/>
    <property type="evidence" value="ECO:0007669"/>
    <property type="project" value="TreeGrafter"/>
</dbReference>
<dbReference type="SFLD" id="SFLDG01168">
    <property type="entry name" value="Ferric_reductase_subgroup_(FRE"/>
    <property type="match status" value="1"/>
</dbReference>
<feature type="transmembrane region" description="Helical" evidence="12">
    <location>
        <begin position="114"/>
        <end position="135"/>
    </location>
</feature>
<dbReference type="SFLD" id="SFLDS00052">
    <property type="entry name" value="Ferric_Reductase_Domain"/>
    <property type="match status" value="1"/>
</dbReference>
<evidence type="ECO:0000256" key="7">
    <source>
        <dbReference type="ARBA" id="ARBA00023002"/>
    </source>
</evidence>
<accession>A0AAE0HEM4</accession>
<keyword evidence="3" id="KW-0813">Transport</keyword>
<keyword evidence="15" id="KW-1185">Reference proteome</keyword>
<dbReference type="EMBL" id="JAUEPN010000005">
    <property type="protein sequence ID" value="KAK3294987.1"/>
    <property type="molecule type" value="Genomic_DNA"/>
</dbReference>
<dbReference type="InterPro" id="IPR039261">
    <property type="entry name" value="FNR_nucleotide-bd"/>
</dbReference>
<protein>
    <submittedName>
        <fullName evidence="14">Ferric reductase NAD binding domain-containing protein</fullName>
    </submittedName>
</protein>
<dbReference type="InterPro" id="IPR013121">
    <property type="entry name" value="Fe_red_NAD-bd_6"/>
</dbReference>
<dbReference type="InterPro" id="IPR051410">
    <property type="entry name" value="Ferric/Cupric_Reductase"/>
</dbReference>
<evidence type="ECO:0000256" key="3">
    <source>
        <dbReference type="ARBA" id="ARBA00022448"/>
    </source>
</evidence>